<protein>
    <submittedName>
        <fullName evidence="1">Late embryogenesis abundant protein</fullName>
    </submittedName>
</protein>
<dbReference type="Proteomes" id="UP000325081">
    <property type="component" value="Unassembled WGS sequence"/>
</dbReference>
<keyword evidence="2" id="KW-1185">Reference proteome</keyword>
<evidence type="ECO:0000313" key="1">
    <source>
        <dbReference type="EMBL" id="GER54515.1"/>
    </source>
</evidence>
<dbReference type="AlphaFoldDB" id="A0A5A7R9W0"/>
<sequence length="395" mass="43447">MTSEINFTFEQESLKTRTSTDMKQETDTALLVEVLRIIGPGCSLWAEGESRSALEFDPIDFEVVGRRGGFSIVASPCSPSPASPEKTCTRSASRCFLKRIGCPSQCPSTTPTDPKAKACYVDCNSPMCTAQCKHRKPSCNGAGAACYDPRFIGPDGGVFYFHGKKNEHFALVSDKNLHINARFIGHRPTGRARDYTWIQALGLRFGPHNFSVEATTADKWDQNTDHLRFGLDGRELVLPRGHLSQWRSENGDVTLQRITDTNSIVLSVNEIVEIGVNVVPITKEDDRIHNYQLPSGDCFSHLEVQFNFFGLSREVEGVLGHTYRPDYEAPSRLGLAMAVVGGEDKYRTTSLFAADCKKCVFDQNGFAQGLGDVMDQGSMDCSGKFSGGNGIVCKK</sequence>
<dbReference type="OrthoDB" id="2012063at2759"/>
<proteinExistence type="predicted"/>
<dbReference type="InterPro" id="IPR009646">
    <property type="entry name" value="Root_cap"/>
</dbReference>
<gene>
    <name evidence="1" type="ORF">STAS_32118</name>
</gene>
<dbReference type="Pfam" id="PF06830">
    <property type="entry name" value="Root_cap"/>
    <property type="match status" value="1"/>
</dbReference>
<accession>A0A5A7R9W0</accession>
<dbReference type="PANTHER" id="PTHR31656">
    <property type="entry name" value="ROOT CAP DOMAIN-CONTAINING PROTEIN"/>
    <property type="match status" value="1"/>
</dbReference>
<organism evidence="1 2">
    <name type="scientific">Striga asiatica</name>
    <name type="common">Asiatic witchweed</name>
    <name type="synonym">Buchnera asiatica</name>
    <dbReference type="NCBI Taxonomy" id="4170"/>
    <lineage>
        <taxon>Eukaryota</taxon>
        <taxon>Viridiplantae</taxon>
        <taxon>Streptophyta</taxon>
        <taxon>Embryophyta</taxon>
        <taxon>Tracheophyta</taxon>
        <taxon>Spermatophyta</taxon>
        <taxon>Magnoliopsida</taxon>
        <taxon>eudicotyledons</taxon>
        <taxon>Gunneridae</taxon>
        <taxon>Pentapetalae</taxon>
        <taxon>asterids</taxon>
        <taxon>lamiids</taxon>
        <taxon>Lamiales</taxon>
        <taxon>Orobanchaceae</taxon>
        <taxon>Buchnereae</taxon>
        <taxon>Striga</taxon>
    </lineage>
</organism>
<comment type="caution">
    <text evidence="1">The sequence shown here is derived from an EMBL/GenBank/DDBJ whole genome shotgun (WGS) entry which is preliminary data.</text>
</comment>
<name>A0A5A7R9W0_STRAF</name>
<dbReference type="EMBL" id="BKCP01011292">
    <property type="protein sequence ID" value="GER54515.1"/>
    <property type="molecule type" value="Genomic_DNA"/>
</dbReference>
<evidence type="ECO:0000313" key="2">
    <source>
        <dbReference type="Proteomes" id="UP000325081"/>
    </source>
</evidence>
<reference evidence="2" key="1">
    <citation type="journal article" date="2019" name="Curr. Biol.">
        <title>Genome Sequence of Striga asiatica Provides Insight into the Evolution of Plant Parasitism.</title>
        <authorList>
            <person name="Yoshida S."/>
            <person name="Kim S."/>
            <person name="Wafula E.K."/>
            <person name="Tanskanen J."/>
            <person name="Kim Y.M."/>
            <person name="Honaas L."/>
            <person name="Yang Z."/>
            <person name="Spallek T."/>
            <person name="Conn C.E."/>
            <person name="Ichihashi Y."/>
            <person name="Cheong K."/>
            <person name="Cui S."/>
            <person name="Der J.P."/>
            <person name="Gundlach H."/>
            <person name="Jiao Y."/>
            <person name="Hori C."/>
            <person name="Ishida J.K."/>
            <person name="Kasahara H."/>
            <person name="Kiba T."/>
            <person name="Kim M.S."/>
            <person name="Koo N."/>
            <person name="Laohavisit A."/>
            <person name="Lee Y.H."/>
            <person name="Lumba S."/>
            <person name="McCourt P."/>
            <person name="Mortimer J.C."/>
            <person name="Mutuku J.M."/>
            <person name="Nomura T."/>
            <person name="Sasaki-Sekimoto Y."/>
            <person name="Seto Y."/>
            <person name="Wang Y."/>
            <person name="Wakatake T."/>
            <person name="Sakakibara H."/>
            <person name="Demura T."/>
            <person name="Yamaguchi S."/>
            <person name="Yoneyama K."/>
            <person name="Manabe R.I."/>
            <person name="Nelson D.C."/>
            <person name="Schulman A.H."/>
            <person name="Timko M.P."/>
            <person name="dePamphilis C.W."/>
            <person name="Choi D."/>
            <person name="Shirasu K."/>
        </authorList>
    </citation>
    <scope>NUCLEOTIDE SEQUENCE [LARGE SCALE GENOMIC DNA]</scope>
    <source>
        <strain evidence="2">cv. UVA1</strain>
    </source>
</reference>